<dbReference type="AlphaFoldDB" id="A0AAD2DRC7"/>
<dbReference type="InterPro" id="IPR014001">
    <property type="entry name" value="Helicase_ATP-bd"/>
</dbReference>
<keyword evidence="4" id="KW-0347">Helicase</keyword>
<dbReference type="SMART" id="SM00487">
    <property type="entry name" value="DEXDc"/>
    <property type="match status" value="1"/>
</dbReference>
<feature type="region of interest" description="Disordered" evidence="7">
    <location>
        <begin position="98"/>
        <end position="124"/>
    </location>
</feature>
<keyword evidence="10" id="KW-1185">Reference proteome</keyword>
<dbReference type="GO" id="GO:0000462">
    <property type="term" value="P:maturation of SSU-rRNA from tricistronic rRNA transcript (SSU-rRNA, 5.8S rRNA, LSU-rRNA)"/>
    <property type="evidence" value="ECO:0007669"/>
    <property type="project" value="TreeGrafter"/>
</dbReference>
<dbReference type="GO" id="GO:0016787">
    <property type="term" value="F:hydrolase activity"/>
    <property type="evidence" value="ECO:0007669"/>
    <property type="project" value="UniProtKB-KW"/>
</dbReference>
<keyword evidence="3" id="KW-0378">Hydrolase</keyword>
<dbReference type="Gene3D" id="3.40.50.300">
    <property type="entry name" value="P-loop containing nucleotide triphosphate hydrolases"/>
    <property type="match status" value="1"/>
</dbReference>
<feature type="compositionally biased region" description="Polar residues" evidence="7">
    <location>
        <begin position="104"/>
        <end position="115"/>
    </location>
</feature>
<dbReference type="GO" id="GO:0003723">
    <property type="term" value="F:RNA binding"/>
    <property type="evidence" value="ECO:0007669"/>
    <property type="project" value="TreeGrafter"/>
</dbReference>
<dbReference type="EC" id="3.6.4.13" evidence="1"/>
<evidence type="ECO:0000256" key="4">
    <source>
        <dbReference type="ARBA" id="ARBA00022806"/>
    </source>
</evidence>
<evidence type="ECO:0000256" key="1">
    <source>
        <dbReference type="ARBA" id="ARBA00012552"/>
    </source>
</evidence>
<dbReference type="GO" id="GO:0003724">
    <property type="term" value="F:RNA helicase activity"/>
    <property type="evidence" value="ECO:0007669"/>
    <property type="project" value="UniProtKB-EC"/>
</dbReference>
<keyword evidence="2" id="KW-0547">Nucleotide-binding</keyword>
<dbReference type="PANTHER" id="PTHR18934:SF99">
    <property type="entry name" value="ATP-DEPENDENT RNA HELICASE DHX37-RELATED"/>
    <property type="match status" value="1"/>
</dbReference>
<evidence type="ECO:0000256" key="6">
    <source>
        <dbReference type="ARBA" id="ARBA00047984"/>
    </source>
</evidence>
<comment type="catalytic activity">
    <reaction evidence="6">
        <text>ATP + H2O = ADP + phosphate + H(+)</text>
        <dbReference type="Rhea" id="RHEA:13065"/>
        <dbReference type="ChEBI" id="CHEBI:15377"/>
        <dbReference type="ChEBI" id="CHEBI:15378"/>
        <dbReference type="ChEBI" id="CHEBI:30616"/>
        <dbReference type="ChEBI" id="CHEBI:43474"/>
        <dbReference type="ChEBI" id="CHEBI:456216"/>
        <dbReference type="EC" id="3.6.4.13"/>
    </reaction>
</comment>
<dbReference type="Proteomes" id="UP000834106">
    <property type="component" value="Chromosome 6"/>
</dbReference>
<evidence type="ECO:0000256" key="2">
    <source>
        <dbReference type="ARBA" id="ARBA00022741"/>
    </source>
</evidence>
<dbReference type="EMBL" id="OU503041">
    <property type="protein sequence ID" value="CAI9763404.1"/>
    <property type="molecule type" value="Genomic_DNA"/>
</dbReference>
<protein>
    <recommendedName>
        <fullName evidence="1">RNA helicase</fullName>
        <ecNumber evidence="1">3.6.4.13</ecNumber>
    </recommendedName>
</protein>
<sequence length="337" mass="39048">MHDLYQPLQKQLPNLRIRNCLEPKRSAPRNEELFFFSMNMKRFIPKECLMGCGIPVADGGRIDRDNVVEAMFKYVALVSPPSTWLTIAKLKESQHQLAPWRSEVNPSSFPQSSSHPKAGEKKKRRKGGLFFNKHLKSTYQFLYETGFGSSLCDVRGGVIGVTQPRRVAVLATAKRVAYELGLRLGKEVGFQVRHDRRIGENCSIKFMTDGILLREVQNDFWLKRYSITILDEAHERSLNTDILIGMLSRVIRERQQEYEMQQKRILAGESINSENRIYLLKLVLMSATLCVEDFVSNTKIFHNPVRHLNFKSSREHWSAQLCVFELIIWLSNNWLIF</sequence>
<gene>
    <name evidence="9" type="ORF">FPE_LOCUS10834</name>
</gene>
<dbReference type="SUPFAM" id="SSF52540">
    <property type="entry name" value="P-loop containing nucleoside triphosphate hydrolases"/>
    <property type="match status" value="1"/>
</dbReference>
<organism evidence="9 10">
    <name type="scientific">Fraxinus pennsylvanica</name>
    <dbReference type="NCBI Taxonomy" id="56036"/>
    <lineage>
        <taxon>Eukaryota</taxon>
        <taxon>Viridiplantae</taxon>
        <taxon>Streptophyta</taxon>
        <taxon>Embryophyta</taxon>
        <taxon>Tracheophyta</taxon>
        <taxon>Spermatophyta</taxon>
        <taxon>Magnoliopsida</taxon>
        <taxon>eudicotyledons</taxon>
        <taxon>Gunneridae</taxon>
        <taxon>Pentapetalae</taxon>
        <taxon>asterids</taxon>
        <taxon>lamiids</taxon>
        <taxon>Lamiales</taxon>
        <taxon>Oleaceae</taxon>
        <taxon>Oleeae</taxon>
        <taxon>Fraxinus</taxon>
    </lineage>
</organism>
<dbReference type="GO" id="GO:0005524">
    <property type="term" value="F:ATP binding"/>
    <property type="evidence" value="ECO:0007669"/>
    <property type="project" value="UniProtKB-KW"/>
</dbReference>
<proteinExistence type="predicted"/>
<name>A0AAD2DRC7_9LAMI</name>
<dbReference type="PANTHER" id="PTHR18934">
    <property type="entry name" value="ATP-DEPENDENT RNA HELICASE"/>
    <property type="match status" value="1"/>
</dbReference>
<dbReference type="GO" id="GO:0005730">
    <property type="term" value="C:nucleolus"/>
    <property type="evidence" value="ECO:0007669"/>
    <property type="project" value="TreeGrafter"/>
</dbReference>
<accession>A0AAD2DRC7</accession>
<keyword evidence="5" id="KW-0067">ATP-binding</keyword>
<evidence type="ECO:0000256" key="3">
    <source>
        <dbReference type="ARBA" id="ARBA00022801"/>
    </source>
</evidence>
<evidence type="ECO:0000259" key="8">
    <source>
        <dbReference type="PROSITE" id="PS51192"/>
    </source>
</evidence>
<evidence type="ECO:0000313" key="9">
    <source>
        <dbReference type="EMBL" id="CAI9763404.1"/>
    </source>
</evidence>
<evidence type="ECO:0000256" key="5">
    <source>
        <dbReference type="ARBA" id="ARBA00022840"/>
    </source>
</evidence>
<dbReference type="PROSITE" id="PS51192">
    <property type="entry name" value="HELICASE_ATP_BIND_1"/>
    <property type="match status" value="1"/>
</dbReference>
<evidence type="ECO:0000313" key="10">
    <source>
        <dbReference type="Proteomes" id="UP000834106"/>
    </source>
</evidence>
<feature type="domain" description="Helicase ATP-binding" evidence="8">
    <location>
        <begin position="140"/>
        <end position="307"/>
    </location>
</feature>
<dbReference type="InterPro" id="IPR027417">
    <property type="entry name" value="P-loop_NTPase"/>
</dbReference>
<reference evidence="9" key="1">
    <citation type="submission" date="2023-05" db="EMBL/GenBank/DDBJ databases">
        <authorList>
            <person name="Huff M."/>
        </authorList>
    </citation>
    <scope>NUCLEOTIDE SEQUENCE</scope>
</reference>
<evidence type="ECO:0000256" key="7">
    <source>
        <dbReference type="SAM" id="MobiDB-lite"/>
    </source>
</evidence>